<feature type="signal peptide" evidence="1">
    <location>
        <begin position="1"/>
        <end position="19"/>
    </location>
</feature>
<dbReference type="OrthoDB" id="881221at2"/>
<gene>
    <name evidence="2" type="ORF">ABT56_11020</name>
</gene>
<dbReference type="Proteomes" id="UP000036097">
    <property type="component" value="Unassembled WGS sequence"/>
</dbReference>
<sequence>MFRTLILYSIIFISCPSFSSFEINGTYKQYIEDGIYSTLTVEKNDQNSVFISLDCQYGPPNFNSGIVVKTLLALNDNAVRYNKVYIDNEPCIIDIKFSENKAVVSQTAGHGAVCGFGMKVICDGVFTKNPPLKTNISLHSNNNR</sequence>
<reference evidence="2 3" key="1">
    <citation type="submission" date="2015-05" db="EMBL/GenBank/DDBJ databases">
        <title>Photobacterium galathea sp. nov.</title>
        <authorList>
            <person name="Machado H."/>
            <person name="Gram L."/>
        </authorList>
    </citation>
    <scope>NUCLEOTIDE SEQUENCE [LARGE SCALE GENOMIC DNA]</scope>
    <source>
        <strain evidence="2 3">CGMCC 1.12159</strain>
    </source>
</reference>
<comment type="caution">
    <text evidence="2">The sequence shown here is derived from an EMBL/GenBank/DDBJ whole genome shotgun (WGS) entry which is preliminary data.</text>
</comment>
<dbReference type="AlphaFoldDB" id="A0A0J1H120"/>
<dbReference type="RefSeq" id="WP_047878928.1">
    <property type="nucleotide sequence ID" value="NZ_LDOT01000013.1"/>
</dbReference>
<accession>A0A0J1H120</accession>
<feature type="chain" id="PRO_5005252273" evidence="1">
    <location>
        <begin position="20"/>
        <end position="144"/>
    </location>
</feature>
<name>A0A0J1H120_9GAMM</name>
<dbReference type="PROSITE" id="PS51257">
    <property type="entry name" value="PROKAR_LIPOPROTEIN"/>
    <property type="match status" value="1"/>
</dbReference>
<dbReference type="PATRIC" id="fig|1195763.3.peg.2316"/>
<organism evidence="2 3">
    <name type="scientific">Photobacterium aquae</name>
    <dbReference type="NCBI Taxonomy" id="1195763"/>
    <lineage>
        <taxon>Bacteria</taxon>
        <taxon>Pseudomonadati</taxon>
        <taxon>Pseudomonadota</taxon>
        <taxon>Gammaproteobacteria</taxon>
        <taxon>Vibrionales</taxon>
        <taxon>Vibrionaceae</taxon>
        <taxon>Photobacterium</taxon>
    </lineage>
</organism>
<dbReference type="STRING" id="1195763.ABT56_11020"/>
<proteinExistence type="predicted"/>
<evidence type="ECO:0000256" key="1">
    <source>
        <dbReference type="SAM" id="SignalP"/>
    </source>
</evidence>
<dbReference type="EMBL" id="LDOT01000013">
    <property type="protein sequence ID" value="KLV05499.1"/>
    <property type="molecule type" value="Genomic_DNA"/>
</dbReference>
<evidence type="ECO:0000313" key="2">
    <source>
        <dbReference type="EMBL" id="KLV05499.1"/>
    </source>
</evidence>
<evidence type="ECO:0000313" key="3">
    <source>
        <dbReference type="Proteomes" id="UP000036097"/>
    </source>
</evidence>
<keyword evidence="1" id="KW-0732">Signal</keyword>
<protein>
    <submittedName>
        <fullName evidence="2">Uncharacterized protein</fullName>
    </submittedName>
</protein>
<keyword evidence="3" id="KW-1185">Reference proteome</keyword>